<name>A0A518GZL2_9BACT</name>
<sequence length="132" mass="12890">MQFTVTVRSARVGAIKTIVDAGGANTGLLKVYASGGSPPAASATTSLGTLLATLTAVTITNNSDGTLTISATADSSADATGTPDYVRITNSTDSDRIQLTAGVGSGEASFDSTITANGAVSLTSGTLTDGNA</sequence>
<dbReference type="AlphaFoldDB" id="A0A518GZL2"/>
<accession>A0A518GZL2</accession>
<evidence type="ECO:0000313" key="1">
    <source>
        <dbReference type="EMBL" id="QDV34020.1"/>
    </source>
</evidence>
<dbReference type="EMBL" id="CP036426">
    <property type="protein sequence ID" value="QDV34020.1"/>
    <property type="molecule type" value="Genomic_DNA"/>
</dbReference>
<gene>
    <name evidence="1" type="ORF">ElP_19010</name>
</gene>
<evidence type="ECO:0000313" key="2">
    <source>
        <dbReference type="Proteomes" id="UP000317835"/>
    </source>
</evidence>
<reference evidence="1 2" key="1">
    <citation type="submission" date="2019-02" db="EMBL/GenBank/DDBJ databases">
        <title>Deep-cultivation of Planctomycetes and their phenomic and genomic characterization uncovers novel biology.</title>
        <authorList>
            <person name="Wiegand S."/>
            <person name="Jogler M."/>
            <person name="Boedeker C."/>
            <person name="Pinto D."/>
            <person name="Vollmers J."/>
            <person name="Rivas-Marin E."/>
            <person name="Kohn T."/>
            <person name="Peeters S.H."/>
            <person name="Heuer A."/>
            <person name="Rast P."/>
            <person name="Oberbeckmann S."/>
            <person name="Bunk B."/>
            <person name="Jeske O."/>
            <person name="Meyerdierks A."/>
            <person name="Storesund J.E."/>
            <person name="Kallscheuer N."/>
            <person name="Luecker S."/>
            <person name="Lage O.M."/>
            <person name="Pohl T."/>
            <person name="Merkel B.J."/>
            <person name="Hornburger P."/>
            <person name="Mueller R.-W."/>
            <person name="Bruemmer F."/>
            <person name="Labrenz M."/>
            <person name="Spormann A.M."/>
            <person name="Op den Camp H."/>
            <person name="Overmann J."/>
            <person name="Amann R."/>
            <person name="Jetten M.S.M."/>
            <person name="Mascher T."/>
            <person name="Medema M.H."/>
            <person name="Devos D.P."/>
            <person name="Kaster A.-K."/>
            <person name="Ovreas L."/>
            <person name="Rohde M."/>
            <person name="Galperin M.Y."/>
            <person name="Jogler C."/>
        </authorList>
    </citation>
    <scope>NUCLEOTIDE SEQUENCE [LARGE SCALE GENOMIC DNA]</scope>
    <source>
        <strain evidence="1 2">ElP</strain>
    </source>
</reference>
<organism evidence="1 2">
    <name type="scientific">Tautonia plasticadhaerens</name>
    <dbReference type="NCBI Taxonomy" id="2527974"/>
    <lineage>
        <taxon>Bacteria</taxon>
        <taxon>Pseudomonadati</taxon>
        <taxon>Planctomycetota</taxon>
        <taxon>Planctomycetia</taxon>
        <taxon>Isosphaerales</taxon>
        <taxon>Isosphaeraceae</taxon>
        <taxon>Tautonia</taxon>
    </lineage>
</organism>
<dbReference type="RefSeq" id="WP_145268601.1">
    <property type="nucleotide sequence ID" value="NZ_CP036426.1"/>
</dbReference>
<dbReference type="KEGG" id="tpla:ElP_19010"/>
<dbReference type="Proteomes" id="UP000317835">
    <property type="component" value="Chromosome"/>
</dbReference>
<keyword evidence="2" id="KW-1185">Reference proteome</keyword>
<proteinExistence type="predicted"/>
<protein>
    <submittedName>
        <fullName evidence="1">Uncharacterized protein</fullName>
    </submittedName>
</protein>